<reference evidence="4" key="1">
    <citation type="submission" date="2022-07" db="EMBL/GenBank/DDBJ databases">
        <title>Chromosome-level genome of Muraenolepis orangiensis.</title>
        <authorList>
            <person name="Kim J."/>
        </authorList>
    </citation>
    <scope>NUCLEOTIDE SEQUENCE</scope>
    <source>
        <strain evidence="4">KU_S4_2022</strain>
        <tissue evidence="4">Muscle</tissue>
    </source>
</reference>
<dbReference type="SUPFAM" id="SSF117281">
    <property type="entry name" value="Kelch motif"/>
    <property type="match status" value="1"/>
</dbReference>
<keyword evidence="2" id="KW-0677">Repeat</keyword>
<dbReference type="Pfam" id="PF01344">
    <property type="entry name" value="Kelch_1"/>
    <property type="match status" value="6"/>
</dbReference>
<protein>
    <submittedName>
        <fullName evidence="4">Uncharacterized protein</fullName>
    </submittedName>
</protein>
<keyword evidence="5" id="KW-1185">Reference proteome</keyword>
<comment type="caution">
    <text evidence="4">The sequence shown here is derived from an EMBL/GenBank/DDBJ whole genome shotgun (WGS) entry which is preliminary data.</text>
</comment>
<dbReference type="Gene3D" id="2.120.10.80">
    <property type="entry name" value="Kelch-type beta propeller"/>
    <property type="match status" value="1"/>
</dbReference>
<sequence>MGVYNEQGDSLQEPESSPMVVKAAGGASVPQQGRPGPLALRREYCRVPSRDVFNHSMFVVGGWTPEDPSCLVEQFCPEYNEWRVAAPMVNRRGNVAVGTLDGKVYTAGGEDSLRCYSNVERYDPHTGVWSVEIAPLSCPRSGVCLLEMDGYLYAMGGSDGITASSTVERYDPKMNTWTKQASMLSRRTRAVGAVLDGHLYVMGGSDGTMVLNSVERYSPEDGSWSVCPPMRSPREGAGCAVYLGQIYVAGGRDELRLDLAAAERLDPDTMRWSIVKRMRSKRSNVSLAVFNGALLAAGGSDGVTNLKTIEAYDPENNAWRSSSETLQKNNSSNSGVILDISTLKIAEGDSGVPPLPPRYRFRDLLLGDQTLQNDDR</sequence>
<feature type="region of interest" description="Disordered" evidence="3">
    <location>
        <begin position="1"/>
        <end position="35"/>
    </location>
</feature>
<dbReference type="EMBL" id="JANIIK010000044">
    <property type="protein sequence ID" value="KAJ3604553.1"/>
    <property type="molecule type" value="Genomic_DNA"/>
</dbReference>
<evidence type="ECO:0000256" key="3">
    <source>
        <dbReference type="SAM" id="MobiDB-lite"/>
    </source>
</evidence>
<keyword evidence="1" id="KW-0880">Kelch repeat</keyword>
<evidence type="ECO:0000313" key="4">
    <source>
        <dbReference type="EMBL" id="KAJ3604553.1"/>
    </source>
</evidence>
<organism evidence="4 5">
    <name type="scientific">Muraenolepis orangiensis</name>
    <name type="common">Patagonian moray cod</name>
    <dbReference type="NCBI Taxonomy" id="630683"/>
    <lineage>
        <taxon>Eukaryota</taxon>
        <taxon>Metazoa</taxon>
        <taxon>Chordata</taxon>
        <taxon>Craniata</taxon>
        <taxon>Vertebrata</taxon>
        <taxon>Euteleostomi</taxon>
        <taxon>Actinopterygii</taxon>
        <taxon>Neopterygii</taxon>
        <taxon>Teleostei</taxon>
        <taxon>Neoteleostei</taxon>
        <taxon>Acanthomorphata</taxon>
        <taxon>Zeiogadaria</taxon>
        <taxon>Gadariae</taxon>
        <taxon>Gadiformes</taxon>
        <taxon>Muraenolepidoidei</taxon>
        <taxon>Muraenolepididae</taxon>
        <taxon>Muraenolepis</taxon>
    </lineage>
</organism>
<dbReference type="Proteomes" id="UP001148018">
    <property type="component" value="Unassembled WGS sequence"/>
</dbReference>
<name>A0A9Q0EDT2_9TELE</name>
<dbReference type="PRINTS" id="PR00501">
    <property type="entry name" value="KELCHREPEAT"/>
</dbReference>
<dbReference type="OrthoDB" id="45365at2759"/>
<dbReference type="PANTHER" id="PTHR46344:SF27">
    <property type="entry name" value="KELCH REPEAT SUPERFAMILY PROTEIN"/>
    <property type="match status" value="1"/>
</dbReference>
<gene>
    <name evidence="4" type="ORF">NHX12_029293</name>
</gene>
<accession>A0A9Q0EDT2</accession>
<evidence type="ECO:0000256" key="1">
    <source>
        <dbReference type="ARBA" id="ARBA00022441"/>
    </source>
</evidence>
<dbReference type="SMART" id="SM00612">
    <property type="entry name" value="Kelch"/>
    <property type="match status" value="6"/>
</dbReference>
<dbReference type="AlphaFoldDB" id="A0A9Q0EDT2"/>
<dbReference type="InterPro" id="IPR006652">
    <property type="entry name" value="Kelch_1"/>
</dbReference>
<evidence type="ECO:0000256" key="2">
    <source>
        <dbReference type="ARBA" id="ARBA00022737"/>
    </source>
</evidence>
<dbReference type="PANTHER" id="PTHR46344">
    <property type="entry name" value="OS02G0202900 PROTEIN"/>
    <property type="match status" value="1"/>
</dbReference>
<proteinExistence type="predicted"/>
<dbReference type="InterPro" id="IPR015915">
    <property type="entry name" value="Kelch-typ_b-propeller"/>
</dbReference>
<evidence type="ECO:0000313" key="5">
    <source>
        <dbReference type="Proteomes" id="UP001148018"/>
    </source>
</evidence>